<name>A0AA46TMF4_9ACTN</name>
<feature type="transmembrane region" description="Helical" evidence="7">
    <location>
        <begin position="419"/>
        <end position="447"/>
    </location>
</feature>
<comment type="similarity">
    <text evidence="6">Belongs to the ABC-4 integral membrane protein family.</text>
</comment>
<dbReference type="KEGG" id="sgrg:L0C25_11295"/>
<reference evidence="9" key="1">
    <citation type="submission" date="2022-01" db="EMBL/GenBank/DDBJ databases">
        <title>Nocardioidaceae gen. sp. A5X3R13.</title>
        <authorList>
            <person name="Lopez Marin M.A."/>
            <person name="Uhlik O."/>
        </authorList>
    </citation>
    <scope>NUCLEOTIDE SEQUENCE</scope>
    <source>
        <strain evidence="9">A5X3R13</strain>
    </source>
</reference>
<keyword evidence="10" id="KW-1185">Reference proteome</keyword>
<evidence type="ECO:0000256" key="7">
    <source>
        <dbReference type="SAM" id="Phobius"/>
    </source>
</evidence>
<feature type="domain" description="ABC3 transporter permease C-terminal" evidence="8">
    <location>
        <begin position="670"/>
        <end position="783"/>
    </location>
</feature>
<protein>
    <submittedName>
        <fullName evidence="9">FtsX-like permease family protein</fullName>
    </submittedName>
</protein>
<evidence type="ECO:0000313" key="9">
    <source>
        <dbReference type="EMBL" id="UYM07624.1"/>
    </source>
</evidence>
<dbReference type="AlphaFoldDB" id="A0AA46TMF4"/>
<dbReference type="InterPro" id="IPR050250">
    <property type="entry name" value="Macrolide_Exporter_MacB"/>
</dbReference>
<feature type="transmembrane region" description="Helical" evidence="7">
    <location>
        <begin position="248"/>
        <end position="273"/>
    </location>
</feature>
<feature type="transmembrane region" description="Helical" evidence="7">
    <location>
        <begin position="341"/>
        <end position="364"/>
    </location>
</feature>
<dbReference type="InterPro" id="IPR003838">
    <property type="entry name" value="ABC3_permease_C"/>
</dbReference>
<evidence type="ECO:0000256" key="5">
    <source>
        <dbReference type="ARBA" id="ARBA00023136"/>
    </source>
</evidence>
<keyword evidence="2" id="KW-1003">Cell membrane</keyword>
<dbReference type="PANTHER" id="PTHR30572:SF4">
    <property type="entry name" value="ABC TRANSPORTER PERMEASE YTRF"/>
    <property type="match status" value="1"/>
</dbReference>
<dbReference type="GO" id="GO:0022857">
    <property type="term" value="F:transmembrane transporter activity"/>
    <property type="evidence" value="ECO:0007669"/>
    <property type="project" value="TreeGrafter"/>
</dbReference>
<dbReference type="Pfam" id="PF02687">
    <property type="entry name" value="FtsX"/>
    <property type="match status" value="2"/>
</dbReference>
<feature type="transmembrane region" description="Helical" evidence="7">
    <location>
        <begin position="761"/>
        <end position="781"/>
    </location>
</feature>
<dbReference type="RefSeq" id="WP_271636600.1">
    <property type="nucleotide sequence ID" value="NZ_CP094970.1"/>
</dbReference>
<feature type="transmembrane region" description="Helical" evidence="7">
    <location>
        <begin position="468"/>
        <end position="488"/>
    </location>
</feature>
<sequence length="787" mass="81154">MIAWSTARYRWRTLLGSFVALALGIGLLASAAIVIASAKAQPDPRYSDAEVLVAPAVVGETSTLAERRLPWTPDKADRLVDELSEAEGVRAVAADLAFPVEVLRGDDQLSDAADDEQLGHNWSSRLLGDDELVDGVAPTGAREAVVPDAYGVEPGDRVALSTPTGRSDVTVAGTSTGSSVYVADQVATRWSTGSGAIGLVLEEHADETQVAEEVRGIVGGDASVLTGADRSTLENAVDRSNRNVGAQLLSAMGVMSSFVSVFVVATTFAFVVSQRRREIGLLRAIGATPRQVRRMLLGEAVVVGVVGSLVGAVLGLVGAPLLGRWMVDAGMQARDWEPTTIVVPLAGSVLTGITVAFVGVLAASRRAARTSPLQVLRESSVEHRAMTTARWVVGVLAGVLGIGLAAGTPTAEGGAVAGLAVGAVAAFVTALTLLAPLYLPLVVRLLCPGRATAAELARAETAVGVRRIASLIAPVLVTVAFTVTITGMTNTMEEAFSQDARSDVPTDRVVVPDDESVGVSDATVRAANESGARVAADLPTGVVVGGEWHDALGSERIAVERGAIAVSAGQARDRGWADGDRVRLSWADGRASSVRVIVTGDVPAPITLDRRQAREHDPAAVADVGYLDTQGAAGLADALSPTYATVEATGAYESADNADEGRLLRLFVVVLLGLSMGFTALAIANTMLMATGERRSDFGVLRMVGATGRQIRRYVGVEAVIVVLIGSVLGIVVAVPALYGIAAGLGDDLGFDVAVAMDWRAVAAVVAGCLTIAVAAGVLPARARTTN</sequence>
<dbReference type="PANTHER" id="PTHR30572">
    <property type="entry name" value="MEMBRANE COMPONENT OF TRANSPORTER-RELATED"/>
    <property type="match status" value="1"/>
</dbReference>
<feature type="domain" description="ABC3 transporter permease C-terminal" evidence="8">
    <location>
        <begin position="252"/>
        <end position="372"/>
    </location>
</feature>
<evidence type="ECO:0000259" key="8">
    <source>
        <dbReference type="Pfam" id="PF02687"/>
    </source>
</evidence>
<dbReference type="EMBL" id="CP094970">
    <property type="protein sequence ID" value="UYM07624.1"/>
    <property type="molecule type" value="Genomic_DNA"/>
</dbReference>
<evidence type="ECO:0000256" key="6">
    <source>
        <dbReference type="ARBA" id="ARBA00038076"/>
    </source>
</evidence>
<dbReference type="Proteomes" id="UP001164390">
    <property type="component" value="Chromosome"/>
</dbReference>
<organism evidence="9 10">
    <name type="scientific">Solicola gregarius</name>
    <dbReference type="NCBI Taxonomy" id="2908642"/>
    <lineage>
        <taxon>Bacteria</taxon>
        <taxon>Bacillati</taxon>
        <taxon>Actinomycetota</taxon>
        <taxon>Actinomycetes</taxon>
        <taxon>Propionibacteriales</taxon>
        <taxon>Nocardioidaceae</taxon>
        <taxon>Solicola</taxon>
    </lineage>
</organism>
<dbReference type="GO" id="GO:0005886">
    <property type="term" value="C:plasma membrane"/>
    <property type="evidence" value="ECO:0007669"/>
    <property type="project" value="UniProtKB-SubCell"/>
</dbReference>
<proteinExistence type="inferred from homology"/>
<feature type="transmembrane region" description="Helical" evidence="7">
    <location>
        <begin position="300"/>
        <end position="321"/>
    </location>
</feature>
<evidence type="ECO:0000256" key="1">
    <source>
        <dbReference type="ARBA" id="ARBA00004651"/>
    </source>
</evidence>
<comment type="subcellular location">
    <subcellularLocation>
        <location evidence="1">Cell membrane</location>
        <topology evidence="1">Multi-pass membrane protein</topology>
    </subcellularLocation>
</comment>
<keyword evidence="5 7" id="KW-0472">Membrane</keyword>
<feature type="transmembrane region" description="Helical" evidence="7">
    <location>
        <begin position="385"/>
        <end position="407"/>
    </location>
</feature>
<accession>A0AA46TMF4</accession>
<feature type="transmembrane region" description="Helical" evidence="7">
    <location>
        <begin position="663"/>
        <end position="688"/>
    </location>
</feature>
<keyword evidence="3 7" id="KW-0812">Transmembrane</keyword>
<evidence type="ECO:0000256" key="4">
    <source>
        <dbReference type="ARBA" id="ARBA00022989"/>
    </source>
</evidence>
<gene>
    <name evidence="9" type="ORF">L0C25_11295</name>
</gene>
<keyword evidence="4 7" id="KW-1133">Transmembrane helix</keyword>
<evidence type="ECO:0000256" key="3">
    <source>
        <dbReference type="ARBA" id="ARBA00022692"/>
    </source>
</evidence>
<feature type="transmembrane region" description="Helical" evidence="7">
    <location>
        <begin position="719"/>
        <end position="741"/>
    </location>
</feature>
<evidence type="ECO:0000256" key="2">
    <source>
        <dbReference type="ARBA" id="ARBA00022475"/>
    </source>
</evidence>
<evidence type="ECO:0000313" key="10">
    <source>
        <dbReference type="Proteomes" id="UP001164390"/>
    </source>
</evidence>